<comment type="caution">
    <text evidence="3">The sequence shown here is derived from an EMBL/GenBank/DDBJ whole genome shotgun (WGS) entry which is preliminary data.</text>
</comment>
<dbReference type="Proteomes" id="UP000238196">
    <property type="component" value="Unassembled WGS sequence"/>
</dbReference>
<proteinExistence type="predicted"/>
<organism evidence="3 4">
    <name type="scientific">Proteobacteria bacterium 228</name>
    <dbReference type="NCBI Taxonomy" id="2083153"/>
    <lineage>
        <taxon>Bacteria</taxon>
        <taxon>Pseudomonadati</taxon>
        <taxon>Pseudomonadota</taxon>
    </lineage>
</organism>
<dbReference type="Gene3D" id="3.30.1380.10">
    <property type="match status" value="1"/>
</dbReference>
<dbReference type="Pfam" id="PF13539">
    <property type="entry name" value="Peptidase_M15_4"/>
    <property type="match status" value="1"/>
</dbReference>
<evidence type="ECO:0000259" key="2">
    <source>
        <dbReference type="Pfam" id="PF13539"/>
    </source>
</evidence>
<sequence length="279" mass="30418">MNRSGYALLLLPFALCLPPAYALEPAASYRSLSADECADMASKGVITSANPVPCQRLNKVRFRYLSDNGAIKDDGELVVLDVIAPQMAAVMDELLARQFYIARAYPVERYNGDDQASMADNNTSAFNGRPITGGTSWSLHAYGAAVDINPLQNPFVDIADDGKAQISPVASAHAYINRAEPRPGKEARAGMAETVVDVFTRHGFFIWGGDWNYPIDYQHFQVGPRSFVEALLKEDVDHARAQWQGYISQYGQCMADAGKAVLADHGRALCVAQVIKAMP</sequence>
<dbReference type="InterPro" id="IPR039561">
    <property type="entry name" value="Peptidase_M15C"/>
</dbReference>
<name>A0A2S5KRZ5_9PROT</name>
<keyword evidence="3" id="KW-0645">Protease</keyword>
<dbReference type="OrthoDB" id="9799970at2"/>
<keyword evidence="1" id="KW-0732">Signal</keyword>
<dbReference type="InterPro" id="IPR009045">
    <property type="entry name" value="Zn_M74/Hedgehog-like"/>
</dbReference>
<evidence type="ECO:0000256" key="1">
    <source>
        <dbReference type="SAM" id="SignalP"/>
    </source>
</evidence>
<dbReference type="AlphaFoldDB" id="A0A2S5KRZ5"/>
<dbReference type="EMBL" id="PRLP01000033">
    <property type="protein sequence ID" value="PPC77442.1"/>
    <property type="molecule type" value="Genomic_DNA"/>
</dbReference>
<reference evidence="3 4" key="1">
    <citation type="submission" date="2018-02" db="EMBL/GenBank/DDBJ databases">
        <title>novel marine gammaproteobacteria from coastal saline agro ecosystem.</title>
        <authorList>
            <person name="Krishnan R."/>
            <person name="Ramesh Kumar N."/>
        </authorList>
    </citation>
    <scope>NUCLEOTIDE SEQUENCE [LARGE SCALE GENOMIC DNA]</scope>
    <source>
        <strain evidence="3 4">228</strain>
    </source>
</reference>
<protein>
    <submittedName>
        <fullName evidence="3">D-alanyl-D-alanine carboxypeptidase</fullName>
    </submittedName>
</protein>
<feature type="domain" description="Peptidase M15C" evidence="2">
    <location>
        <begin position="133"/>
        <end position="222"/>
    </location>
</feature>
<gene>
    <name evidence="3" type="ORF">C4K68_10135</name>
</gene>
<keyword evidence="3" id="KW-0121">Carboxypeptidase</keyword>
<feature type="signal peptide" evidence="1">
    <location>
        <begin position="1"/>
        <end position="22"/>
    </location>
</feature>
<keyword evidence="3" id="KW-0378">Hydrolase</keyword>
<dbReference type="SUPFAM" id="SSF55166">
    <property type="entry name" value="Hedgehog/DD-peptidase"/>
    <property type="match status" value="1"/>
</dbReference>
<evidence type="ECO:0000313" key="4">
    <source>
        <dbReference type="Proteomes" id="UP000238196"/>
    </source>
</evidence>
<feature type="chain" id="PRO_5015548882" evidence="1">
    <location>
        <begin position="23"/>
        <end position="279"/>
    </location>
</feature>
<accession>A0A2S5KRZ5</accession>
<evidence type="ECO:0000313" key="3">
    <source>
        <dbReference type="EMBL" id="PPC77442.1"/>
    </source>
</evidence>
<dbReference type="GO" id="GO:0004180">
    <property type="term" value="F:carboxypeptidase activity"/>
    <property type="evidence" value="ECO:0007669"/>
    <property type="project" value="UniProtKB-KW"/>
</dbReference>